<name>A0A0S8GIF3_UNCW3</name>
<dbReference type="Proteomes" id="UP000051096">
    <property type="component" value="Unassembled WGS sequence"/>
</dbReference>
<dbReference type="AlphaFoldDB" id="A0A0S8GIF3"/>
<gene>
    <name evidence="2" type="ORF">AMJ87_03685</name>
</gene>
<organism evidence="2 3">
    <name type="scientific">candidate division WOR_3 bacterium SM23_60</name>
    <dbReference type="NCBI Taxonomy" id="1703780"/>
    <lineage>
        <taxon>Bacteria</taxon>
        <taxon>Bacteria division WOR-3</taxon>
    </lineage>
</organism>
<dbReference type="Gene3D" id="1.20.5.340">
    <property type="match status" value="1"/>
</dbReference>
<reference evidence="2 3" key="1">
    <citation type="journal article" date="2015" name="Microbiome">
        <title>Genomic resolution of linkages in carbon, nitrogen, and sulfur cycling among widespread estuary sediment bacteria.</title>
        <authorList>
            <person name="Baker B.J."/>
            <person name="Lazar C.S."/>
            <person name="Teske A.P."/>
            <person name="Dick G.J."/>
        </authorList>
    </citation>
    <scope>NUCLEOTIDE SEQUENCE [LARGE SCALE GENOMIC DNA]</scope>
    <source>
        <strain evidence="2">SM23_60</strain>
    </source>
</reference>
<keyword evidence="1" id="KW-0175">Coiled coil</keyword>
<feature type="coiled-coil region" evidence="1">
    <location>
        <begin position="23"/>
        <end position="85"/>
    </location>
</feature>
<comment type="caution">
    <text evidence="2">The sequence shown here is derived from an EMBL/GenBank/DDBJ whole genome shotgun (WGS) entry which is preliminary data.</text>
</comment>
<dbReference type="PROSITE" id="PS51257">
    <property type="entry name" value="PROKAR_LIPOPROTEIN"/>
    <property type="match status" value="1"/>
</dbReference>
<sequence length="85" mass="9233">MKKILAVLLLAIVIIGCGPKMAKQETLDALAEARAALDAAQAKIAELEGEMQALKDKKAELESDMTQLAQDIEMLQANIDKHCKK</sequence>
<proteinExistence type="predicted"/>
<dbReference type="EMBL" id="LJUO01000022">
    <property type="protein sequence ID" value="KPK72791.1"/>
    <property type="molecule type" value="Genomic_DNA"/>
</dbReference>
<evidence type="ECO:0000313" key="2">
    <source>
        <dbReference type="EMBL" id="KPK72791.1"/>
    </source>
</evidence>
<protein>
    <submittedName>
        <fullName evidence="2">Uncharacterized protein</fullName>
    </submittedName>
</protein>
<accession>A0A0S8GIF3</accession>
<evidence type="ECO:0000256" key="1">
    <source>
        <dbReference type="SAM" id="Coils"/>
    </source>
</evidence>
<evidence type="ECO:0000313" key="3">
    <source>
        <dbReference type="Proteomes" id="UP000051096"/>
    </source>
</evidence>